<accession>A0ABU7WSN1</accession>
<name>A0ABU7WSN1_9ACTN</name>
<protein>
    <submittedName>
        <fullName evidence="1">Uncharacterized protein</fullName>
    </submittedName>
</protein>
<organism evidence="1 2">
    <name type="scientific">Streptomyces chrestomyceticus</name>
    <dbReference type="NCBI Taxonomy" id="68185"/>
    <lineage>
        <taxon>Bacteria</taxon>
        <taxon>Bacillati</taxon>
        <taxon>Actinomycetota</taxon>
        <taxon>Actinomycetes</taxon>
        <taxon>Kitasatosporales</taxon>
        <taxon>Streptomycetaceae</taxon>
        <taxon>Streptomyces</taxon>
    </lineage>
</organism>
<dbReference type="Proteomes" id="UP001348265">
    <property type="component" value="Unassembled WGS sequence"/>
</dbReference>
<dbReference type="RefSeq" id="WP_331786940.1">
    <property type="nucleotide sequence ID" value="NZ_JAVFKM010000006.1"/>
</dbReference>
<dbReference type="EMBL" id="JAVFKM010000006">
    <property type="protein sequence ID" value="MEF3114510.1"/>
    <property type="molecule type" value="Genomic_DNA"/>
</dbReference>
<evidence type="ECO:0000313" key="2">
    <source>
        <dbReference type="Proteomes" id="UP001348265"/>
    </source>
</evidence>
<evidence type="ECO:0000313" key="1">
    <source>
        <dbReference type="EMBL" id="MEF3114510.1"/>
    </source>
</evidence>
<sequence>MSAEDVKAATTREAVLKALLDEVKDAYEAARTEVQHHLDHAQEATGARQFTAELPDGRRLGTVSLTGGEPAAQITDREAFVAWAREAFPAERVTRIVKEVREAFAERLLGEMTAAGVPQVVDPESGEVHDVPGVEIRATRRRSHSVRFAKGGRELVGEVWRSGALAPLVLPALAPGAGDESA</sequence>
<reference evidence="1 2" key="1">
    <citation type="submission" date="2023-08" db="EMBL/GenBank/DDBJ databases">
        <authorList>
            <person name="Sharma P."/>
            <person name="Verma V."/>
            <person name="Mohan M.K."/>
            <person name="Dubey A.K."/>
        </authorList>
    </citation>
    <scope>NUCLEOTIDE SEQUENCE [LARGE SCALE GENOMIC DNA]</scope>
    <source>
        <strain evidence="1 2">ADP4</strain>
    </source>
</reference>
<comment type="caution">
    <text evidence="1">The sequence shown here is derived from an EMBL/GenBank/DDBJ whole genome shotgun (WGS) entry which is preliminary data.</text>
</comment>
<keyword evidence="2" id="KW-1185">Reference proteome</keyword>
<gene>
    <name evidence="1" type="ORF">RB636_15155</name>
</gene>
<proteinExistence type="predicted"/>